<proteinExistence type="inferred from homology"/>
<evidence type="ECO:0000256" key="3">
    <source>
        <dbReference type="ARBA" id="ARBA00022723"/>
    </source>
</evidence>
<dbReference type="InterPro" id="IPR013083">
    <property type="entry name" value="Znf_RING/FYVE/PHD"/>
</dbReference>
<dbReference type="InterPro" id="IPR001965">
    <property type="entry name" value="Znf_PHD"/>
</dbReference>
<feature type="binding site" evidence="9">
    <location>
        <position position="317"/>
    </location>
    <ligand>
        <name>Zn(2+)</name>
        <dbReference type="ChEBI" id="CHEBI:29105"/>
        <label>1</label>
    </ligand>
</feature>
<keyword evidence="5 9" id="KW-0862">Zinc</keyword>
<dbReference type="GO" id="GO:0006325">
    <property type="term" value="P:chromatin organization"/>
    <property type="evidence" value="ECO:0007669"/>
    <property type="project" value="UniProtKB-KW"/>
</dbReference>
<comment type="similarity">
    <text evidence="2">Belongs to the ING family.</text>
</comment>
<dbReference type="PANTHER" id="PTHR10333:SF42">
    <property type="entry name" value="INHIBITOR OF GROWTH PROTEIN 5"/>
    <property type="match status" value="1"/>
</dbReference>
<comment type="subcellular location">
    <subcellularLocation>
        <location evidence="1">Nucleus</location>
    </subcellularLocation>
</comment>
<feature type="binding site" evidence="9">
    <location>
        <position position="333"/>
    </location>
    <ligand>
        <name>Zn(2+)</name>
        <dbReference type="ChEBI" id="CHEBI:29105"/>
        <label>2</label>
    </ligand>
</feature>
<feature type="binding site" evidence="9">
    <location>
        <position position="285"/>
    </location>
    <ligand>
        <name>Zn(2+)</name>
        <dbReference type="ChEBI" id="CHEBI:29105"/>
        <label>1</label>
    </ligand>
</feature>
<keyword evidence="3 9" id="KW-0479">Metal-binding</keyword>
<evidence type="ECO:0000313" key="13">
    <source>
        <dbReference type="EMBL" id="KRY30819.1"/>
    </source>
</evidence>
<feature type="binding site" evidence="9">
    <location>
        <position position="314"/>
    </location>
    <ligand>
        <name>Zn(2+)</name>
        <dbReference type="ChEBI" id="CHEBI:29105"/>
        <label>1</label>
    </ligand>
</feature>
<evidence type="ECO:0000256" key="7">
    <source>
        <dbReference type="ARBA" id="ARBA00023242"/>
    </source>
</evidence>
<dbReference type="InterPro" id="IPR019786">
    <property type="entry name" value="Zinc_finger_PHD-type_CS"/>
</dbReference>
<keyword evidence="7" id="KW-0539">Nucleus</keyword>
<evidence type="ECO:0000256" key="8">
    <source>
        <dbReference type="PIRSR" id="PIRSR628651-50"/>
    </source>
</evidence>
<feature type="site" description="Histone H3K4me3 binding" evidence="8">
    <location>
        <position position="300"/>
    </location>
</feature>
<evidence type="ECO:0000256" key="6">
    <source>
        <dbReference type="ARBA" id="ARBA00022853"/>
    </source>
</evidence>
<dbReference type="SUPFAM" id="SSF57903">
    <property type="entry name" value="FYVE/PHD zinc finger"/>
    <property type="match status" value="1"/>
</dbReference>
<dbReference type="STRING" id="6334.A0A0V1B2R5"/>
<keyword evidence="6" id="KW-0156">Chromatin regulator</keyword>
<evidence type="ECO:0000256" key="10">
    <source>
        <dbReference type="PROSITE-ProRule" id="PRU00146"/>
    </source>
</evidence>
<feature type="binding site" evidence="9">
    <location>
        <position position="330"/>
    </location>
    <ligand>
        <name>Zn(2+)</name>
        <dbReference type="ChEBI" id="CHEBI:29105"/>
        <label>2</label>
    </ligand>
</feature>
<feature type="site" description="Histone H3K4me3 binding" evidence="8">
    <location>
        <position position="304"/>
    </location>
</feature>
<dbReference type="GO" id="GO:0005634">
    <property type="term" value="C:nucleus"/>
    <property type="evidence" value="ECO:0007669"/>
    <property type="project" value="UniProtKB-SubCell"/>
</dbReference>
<dbReference type="InParanoid" id="A0A0V1B2R5"/>
<keyword evidence="4 10" id="KW-0863">Zinc-finger</keyword>
<protein>
    <submittedName>
        <fullName evidence="13">Chromatin modification-related protein YNG2</fullName>
    </submittedName>
</protein>
<feature type="binding site" evidence="9">
    <location>
        <position position="308"/>
    </location>
    <ligand>
        <name>Zn(2+)</name>
        <dbReference type="ChEBI" id="CHEBI:29105"/>
        <label>2</label>
    </ligand>
</feature>
<dbReference type="CDD" id="cd15505">
    <property type="entry name" value="PHD_ING"/>
    <property type="match status" value="1"/>
</dbReference>
<feature type="binding site" evidence="9">
    <location>
        <position position="283"/>
    </location>
    <ligand>
        <name>Zn(2+)</name>
        <dbReference type="ChEBI" id="CHEBI:29105"/>
        <label>1</label>
    </ligand>
</feature>
<dbReference type="PROSITE" id="PS01359">
    <property type="entry name" value="ZF_PHD_1"/>
    <property type="match status" value="1"/>
</dbReference>
<feature type="non-terminal residue" evidence="13">
    <location>
        <position position="1"/>
    </location>
</feature>
<comment type="caution">
    <text evidence="13">The sequence shown here is derived from an EMBL/GenBank/DDBJ whole genome shotgun (WGS) entry which is preliminary data.</text>
</comment>
<evidence type="ECO:0000256" key="4">
    <source>
        <dbReference type="ARBA" id="ARBA00022771"/>
    </source>
</evidence>
<evidence type="ECO:0000313" key="14">
    <source>
        <dbReference type="Proteomes" id="UP000054776"/>
    </source>
</evidence>
<dbReference type="InterPro" id="IPR019787">
    <property type="entry name" value="Znf_PHD-finger"/>
</dbReference>
<feature type="site" description="Histone H3K4me3 binding" evidence="8">
    <location>
        <position position="282"/>
    </location>
</feature>
<dbReference type="Proteomes" id="UP000054776">
    <property type="component" value="Unassembled WGS sequence"/>
</dbReference>
<dbReference type="InterPro" id="IPR011011">
    <property type="entry name" value="Znf_FYVE_PHD"/>
</dbReference>
<dbReference type="AlphaFoldDB" id="A0A0V1B2R5"/>
<feature type="site" description="Histone H3K4me3 binding" evidence="8">
    <location>
        <position position="312"/>
    </location>
</feature>
<evidence type="ECO:0000256" key="2">
    <source>
        <dbReference type="ARBA" id="ARBA00010210"/>
    </source>
</evidence>
<dbReference type="SMART" id="SM00249">
    <property type="entry name" value="PHD"/>
    <property type="match status" value="1"/>
</dbReference>
<dbReference type="GO" id="GO:0008270">
    <property type="term" value="F:zinc ion binding"/>
    <property type="evidence" value="ECO:0007669"/>
    <property type="project" value="UniProtKB-KW"/>
</dbReference>
<dbReference type="EMBL" id="JYDH01000131">
    <property type="protein sequence ID" value="KRY30819.1"/>
    <property type="molecule type" value="Genomic_DNA"/>
</dbReference>
<dbReference type="PROSITE" id="PS50016">
    <property type="entry name" value="ZF_PHD_2"/>
    <property type="match status" value="1"/>
</dbReference>
<organism evidence="13 14">
    <name type="scientific">Trichinella spiralis</name>
    <name type="common">Trichina worm</name>
    <dbReference type="NCBI Taxonomy" id="6334"/>
    <lineage>
        <taxon>Eukaryota</taxon>
        <taxon>Metazoa</taxon>
        <taxon>Ecdysozoa</taxon>
        <taxon>Nematoda</taxon>
        <taxon>Enoplea</taxon>
        <taxon>Dorylaimia</taxon>
        <taxon>Trichinellida</taxon>
        <taxon>Trichinellidae</taxon>
        <taxon>Trichinella</taxon>
    </lineage>
</organism>
<evidence type="ECO:0000256" key="9">
    <source>
        <dbReference type="PIRSR" id="PIRSR628651-51"/>
    </source>
</evidence>
<dbReference type="Gene3D" id="3.30.40.10">
    <property type="entry name" value="Zinc/RING finger domain, C3HC4 (zinc finger)"/>
    <property type="match status" value="1"/>
</dbReference>
<evidence type="ECO:0000256" key="1">
    <source>
        <dbReference type="ARBA" id="ARBA00004123"/>
    </source>
</evidence>
<reference evidence="13 14" key="1">
    <citation type="submission" date="2015-01" db="EMBL/GenBank/DDBJ databases">
        <title>Evolution of Trichinella species and genotypes.</title>
        <authorList>
            <person name="Korhonen P.K."/>
            <person name="Edoardo P."/>
            <person name="Giuseppe L.R."/>
            <person name="Gasser R.B."/>
        </authorList>
    </citation>
    <scope>NUCLEOTIDE SEQUENCE [LARGE SCALE GENOMIC DNA]</scope>
    <source>
        <strain evidence="13">ISS3</strain>
    </source>
</reference>
<dbReference type="InterPro" id="IPR028651">
    <property type="entry name" value="ING_fam"/>
</dbReference>
<sequence>NCTITDAAVKVDGKTLLCFVLNLSTLFFITDFHCCVCYKMAENQEDYAGLTDFSLDDDNDVIKFENGSPDFDNADLTVSYKLFVNTFGSLPLLLSTYMEHIAHLNTELDTFLREAHKKHATSTIDKQSEEAMRQFHAFMTELDYFNSRKLNIAYEMQSVIRKYSEDYEYAVKKEQQEQQLRLSEASEKIKTSPTLPCVAPVGRPRARGRPSGRGRPKGSRYSRKNNQSSGKYQPSKRGRQAKKGRGRGRGSCRGGKRSSIADSDVTDDTCVLTEETQDDTIYCFCMKASYFMLLDFDDKMVACDNDDCTYKWLHWTCVGLTYSPPGKWYCPECRGNSPSVPRHH</sequence>
<dbReference type="GO" id="GO:0006355">
    <property type="term" value="P:regulation of DNA-templated transcription"/>
    <property type="evidence" value="ECO:0007669"/>
    <property type="project" value="TreeGrafter"/>
</dbReference>
<dbReference type="PANTHER" id="PTHR10333">
    <property type="entry name" value="INHIBITOR OF GROWTH PROTEIN"/>
    <property type="match status" value="1"/>
</dbReference>
<feature type="compositionally biased region" description="Basic residues" evidence="11">
    <location>
        <begin position="204"/>
        <end position="223"/>
    </location>
</feature>
<dbReference type="eggNOG" id="KOG1973">
    <property type="taxonomic scope" value="Eukaryota"/>
</dbReference>
<feature type="domain" description="PHD-type" evidence="12">
    <location>
        <begin position="280"/>
        <end position="336"/>
    </location>
</feature>
<feature type="compositionally biased region" description="Basic residues" evidence="11">
    <location>
        <begin position="234"/>
        <end position="256"/>
    </location>
</feature>
<evidence type="ECO:0000256" key="5">
    <source>
        <dbReference type="ARBA" id="ARBA00022833"/>
    </source>
</evidence>
<accession>A0A0V1B2R5</accession>
<keyword evidence="14" id="KW-1185">Reference proteome</keyword>
<feature type="binding site" evidence="9">
    <location>
        <position position="303"/>
    </location>
    <ligand>
        <name>Zn(2+)</name>
        <dbReference type="ChEBI" id="CHEBI:29105"/>
        <label>2</label>
    </ligand>
</feature>
<gene>
    <name evidence="13" type="primary">YNG2</name>
    <name evidence="13" type="ORF">T01_1626</name>
</gene>
<evidence type="ECO:0000256" key="11">
    <source>
        <dbReference type="SAM" id="MobiDB-lite"/>
    </source>
</evidence>
<name>A0A0V1B2R5_TRISP</name>
<dbReference type="OrthoDB" id="5411773at2759"/>
<evidence type="ECO:0000259" key="12">
    <source>
        <dbReference type="PROSITE" id="PS50016"/>
    </source>
</evidence>
<feature type="region of interest" description="Disordered" evidence="11">
    <location>
        <begin position="182"/>
        <end position="262"/>
    </location>
</feature>